<dbReference type="PROSITE" id="PS50004">
    <property type="entry name" value="C2"/>
    <property type="match status" value="2"/>
</dbReference>
<dbReference type="EMBL" id="UYRX01000698">
    <property type="protein sequence ID" value="VDK85477.1"/>
    <property type="molecule type" value="Genomic_DNA"/>
</dbReference>
<dbReference type="Gene3D" id="3.30.40.10">
    <property type="entry name" value="Zinc/RING finger domain, C3HC4 (zinc finger)"/>
    <property type="match status" value="1"/>
</dbReference>
<feature type="domain" description="C2" evidence="10">
    <location>
        <begin position="578"/>
        <end position="699"/>
    </location>
</feature>
<feature type="compositionally biased region" description="Low complexity" evidence="9">
    <location>
        <begin position="284"/>
        <end position="297"/>
    </location>
</feature>
<dbReference type="InterPro" id="IPR011011">
    <property type="entry name" value="Znf_FYVE_PHD"/>
</dbReference>
<dbReference type="InterPro" id="IPR047022">
    <property type="entry name" value="Rabphilin_Doc2_C2A"/>
</dbReference>
<dbReference type="GO" id="GO:0098793">
    <property type="term" value="C:presynapse"/>
    <property type="evidence" value="ECO:0007669"/>
    <property type="project" value="GOC"/>
</dbReference>
<dbReference type="InterPro" id="IPR013083">
    <property type="entry name" value="Znf_RING/FYVE/PHD"/>
</dbReference>
<keyword evidence="3 8" id="KW-0863">Zinc-finger</keyword>
<evidence type="ECO:0008006" key="15">
    <source>
        <dbReference type="Google" id="ProtNLM"/>
    </source>
</evidence>
<dbReference type="InterPro" id="IPR017455">
    <property type="entry name" value="Znf_FYVE-rel"/>
</dbReference>
<feature type="domain" description="RabBD" evidence="12">
    <location>
        <begin position="19"/>
        <end position="140"/>
    </location>
</feature>
<keyword evidence="5" id="KW-0106">Calcium</keyword>
<evidence type="ECO:0000313" key="13">
    <source>
        <dbReference type="EMBL" id="VDK85477.1"/>
    </source>
</evidence>
<proteinExistence type="predicted"/>
<dbReference type="CDD" id="cd04035">
    <property type="entry name" value="C2A_Rabphilin_Doc2"/>
    <property type="match status" value="1"/>
</dbReference>
<evidence type="ECO:0000256" key="2">
    <source>
        <dbReference type="ARBA" id="ARBA00022737"/>
    </source>
</evidence>
<dbReference type="GO" id="GO:0008270">
    <property type="term" value="F:zinc ion binding"/>
    <property type="evidence" value="ECO:0007669"/>
    <property type="project" value="UniProtKB-KW"/>
</dbReference>
<sequence>MLKSGWSVRTGNDRSLTNATKRSGITDSEKKLITAVLSRAEERRMREQQRIGRMIDRLEKMKARATGNGITQCYLCSTDFGLLTSRSYAAMCLQCRRYVCQKNCGVEAYDCVRHENVFLCKICSEYREIWKKSGAWFYKEMPEHVKPVDDPEPHSPLSLYPKSSWQHYTKPEGSNSADKLQQLQNERCSSMAFDRLRKNQSRLRRKPLLSNGYNSEDENADNSTSEEAEALLNESVQLMQRATSNRYVRIQRQHGTGNVPIGYYRLSTVDGRNQITEGSESNHHPTPSTSPRHSPSSYGDNLSQNHSSIQASESTDSGVVPSDRSVRGSAIPTSVDFVNPLVTMIGHADGSHSVAKHSNRSQNLLSSRIPKILPPFEAHGTLDQEIQSQMDGKRCSRPAEQTNKNWRNTFESEEVLLENQLKKVFPLMTSANEPLSSIGSQQSGQDQFPSSHTLSPPSAARTTLAVDLLNQHALNHEHPATTPPSSTSSALKSVMSLESLPTNLEQTKTKQTTNFCDFDSNDRERTVMQPEMKGLSTTRSAVCLQSSAVAELTLRDQAVRHAISGNDIISLQKSGTDMLGSIQFTLQYSSQQMKFRVRLTGAKNLRAMDKNGFSDPYVKSYLIPGASKATKLVSKTVGKTLNPLWNEEFTYYGITHEDKLRKSLRLLVLDRDRIGSDILGEVRVALKNLKNEEETFYDLRLKKAMLESNKSKQVEDVEVSNERGKICVSLLYNVQQGSLYVTIKRCAELLGMDKTGFSDPYVKVSLLPLTSKAHKQKTSTKKRTLNPEFNETLTFVIPFKDLPKKTLQIDVFDKDVGIHDDYIGGILLSTSAKGERQKQWNNCIQNPGHEFEQWHKLEVIE</sequence>
<evidence type="ECO:0000256" key="8">
    <source>
        <dbReference type="PROSITE-ProRule" id="PRU00091"/>
    </source>
</evidence>
<evidence type="ECO:0000256" key="7">
    <source>
        <dbReference type="ARBA" id="ARBA00034103"/>
    </source>
</evidence>
<dbReference type="PROSITE" id="PS50916">
    <property type="entry name" value="RABBD"/>
    <property type="match status" value="1"/>
</dbReference>
<feature type="compositionally biased region" description="Polar residues" evidence="9">
    <location>
        <begin position="7"/>
        <end position="21"/>
    </location>
</feature>
<dbReference type="Gene3D" id="2.60.40.150">
    <property type="entry name" value="C2 domain"/>
    <property type="match status" value="2"/>
</dbReference>
<feature type="region of interest" description="Disordered" evidence="9">
    <location>
        <begin position="199"/>
        <end position="227"/>
    </location>
</feature>
<evidence type="ECO:0000256" key="3">
    <source>
        <dbReference type="ARBA" id="ARBA00022771"/>
    </source>
</evidence>
<dbReference type="PANTHER" id="PTHR45729:SF6">
    <property type="entry name" value="RABPHILIN, ISOFORM A"/>
    <property type="match status" value="1"/>
</dbReference>
<dbReference type="Pfam" id="PF00168">
    <property type="entry name" value="C2"/>
    <property type="match status" value="2"/>
</dbReference>
<evidence type="ECO:0000256" key="5">
    <source>
        <dbReference type="ARBA" id="ARBA00022837"/>
    </source>
</evidence>
<organism evidence="13 14">
    <name type="scientific">Litomosoides sigmodontis</name>
    <name type="common">Filarial nematode worm</name>
    <dbReference type="NCBI Taxonomy" id="42156"/>
    <lineage>
        <taxon>Eukaryota</taxon>
        <taxon>Metazoa</taxon>
        <taxon>Ecdysozoa</taxon>
        <taxon>Nematoda</taxon>
        <taxon>Chromadorea</taxon>
        <taxon>Rhabditida</taxon>
        <taxon>Spirurina</taxon>
        <taxon>Spiruromorpha</taxon>
        <taxon>Filarioidea</taxon>
        <taxon>Onchocercidae</taxon>
        <taxon>Litomosoides</taxon>
    </lineage>
</organism>
<keyword evidence="14" id="KW-1185">Reference proteome</keyword>
<dbReference type="CDD" id="cd08384">
    <property type="entry name" value="C2B_Rabphilin_Doc2"/>
    <property type="match status" value="1"/>
</dbReference>
<evidence type="ECO:0000259" key="12">
    <source>
        <dbReference type="PROSITE" id="PS50916"/>
    </source>
</evidence>
<keyword evidence="1" id="KW-0479">Metal-binding</keyword>
<accession>A0A3P6TJY2</accession>
<dbReference type="InterPro" id="IPR000008">
    <property type="entry name" value="C2_dom"/>
</dbReference>
<dbReference type="InterPro" id="IPR001565">
    <property type="entry name" value="Synaptotagmin"/>
</dbReference>
<dbReference type="GO" id="GO:0016020">
    <property type="term" value="C:membrane"/>
    <property type="evidence" value="ECO:0007669"/>
    <property type="project" value="InterPro"/>
</dbReference>
<dbReference type="STRING" id="42156.A0A3P6TJY2"/>
<feature type="compositionally biased region" description="Acidic residues" evidence="9">
    <location>
        <begin position="215"/>
        <end position="227"/>
    </location>
</feature>
<dbReference type="InterPro" id="IPR010911">
    <property type="entry name" value="Rab_BD"/>
</dbReference>
<dbReference type="GO" id="GO:0061669">
    <property type="term" value="P:spontaneous neurotransmitter secretion"/>
    <property type="evidence" value="ECO:0007669"/>
    <property type="project" value="TreeGrafter"/>
</dbReference>
<dbReference type="OMA" id="IRYHTSE"/>
<feature type="compositionally biased region" description="Low complexity" evidence="9">
    <location>
        <begin position="436"/>
        <end position="447"/>
    </location>
</feature>
<dbReference type="Pfam" id="PF02318">
    <property type="entry name" value="FYVE_2"/>
    <property type="match status" value="1"/>
</dbReference>
<comment type="subcellular location">
    <subcellularLocation>
        <location evidence="7">Synapse</location>
    </subcellularLocation>
</comment>
<dbReference type="SUPFAM" id="SSF49562">
    <property type="entry name" value="C2 domain (Calcium/lipid-binding domain, CaLB)"/>
    <property type="match status" value="2"/>
</dbReference>
<feature type="compositionally biased region" description="Polar residues" evidence="9">
    <location>
        <begin position="298"/>
        <end position="317"/>
    </location>
</feature>
<evidence type="ECO:0000256" key="6">
    <source>
        <dbReference type="ARBA" id="ARBA00023018"/>
    </source>
</evidence>
<feature type="region of interest" description="Disordered" evidence="9">
    <location>
        <begin position="274"/>
        <end position="331"/>
    </location>
</feature>
<keyword evidence="6" id="KW-0770">Synapse</keyword>
<evidence type="ECO:0000313" key="14">
    <source>
        <dbReference type="Proteomes" id="UP000277928"/>
    </source>
</evidence>
<name>A0A3P6TJY2_LITSI</name>
<dbReference type="AlphaFoldDB" id="A0A3P6TJY2"/>
<dbReference type="PRINTS" id="PR00360">
    <property type="entry name" value="C2DOMAIN"/>
</dbReference>
<protein>
    <recommendedName>
        <fullName evidence="15">Rabphilin</fullName>
    </recommendedName>
</protein>
<feature type="region of interest" description="Disordered" evidence="9">
    <location>
        <begin position="433"/>
        <end position="458"/>
    </location>
</feature>
<feature type="region of interest" description="Disordered" evidence="9">
    <location>
        <begin position="1"/>
        <end position="21"/>
    </location>
</feature>
<dbReference type="GO" id="GO:0006886">
    <property type="term" value="P:intracellular protein transport"/>
    <property type="evidence" value="ECO:0007669"/>
    <property type="project" value="InterPro"/>
</dbReference>
<evidence type="ECO:0000259" key="11">
    <source>
        <dbReference type="PROSITE" id="PS50178"/>
    </source>
</evidence>
<evidence type="ECO:0000259" key="10">
    <source>
        <dbReference type="PROSITE" id="PS50004"/>
    </source>
</evidence>
<reference evidence="13 14" key="1">
    <citation type="submission" date="2018-08" db="EMBL/GenBank/DDBJ databases">
        <authorList>
            <person name="Laetsch R D."/>
            <person name="Stevens L."/>
            <person name="Kumar S."/>
            <person name="Blaxter L. M."/>
        </authorList>
    </citation>
    <scope>NUCLEOTIDE SEQUENCE [LARGE SCALE GENOMIC DNA]</scope>
</reference>
<dbReference type="SMART" id="SM00239">
    <property type="entry name" value="C2"/>
    <property type="match status" value="2"/>
</dbReference>
<evidence type="ECO:0000256" key="9">
    <source>
        <dbReference type="SAM" id="MobiDB-lite"/>
    </source>
</evidence>
<dbReference type="Proteomes" id="UP000277928">
    <property type="component" value="Unassembled WGS sequence"/>
</dbReference>
<dbReference type="GO" id="GO:0031267">
    <property type="term" value="F:small GTPase binding"/>
    <property type="evidence" value="ECO:0007669"/>
    <property type="project" value="InterPro"/>
</dbReference>
<keyword evidence="4" id="KW-0862">Zinc</keyword>
<evidence type="ECO:0000256" key="1">
    <source>
        <dbReference type="ARBA" id="ARBA00022723"/>
    </source>
</evidence>
<feature type="domain" description="C2" evidence="10">
    <location>
        <begin position="722"/>
        <end position="855"/>
    </location>
</feature>
<dbReference type="InterPro" id="IPR043566">
    <property type="entry name" value="Rabphilin/DOC2/Noc2"/>
</dbReference>
<keyword evidence="2" id="KW-0677">Repeat</keyword>
<dbReference type="InterPro" id="IPR041282">
    <property type="entry name" value="FYVE_2"/>
</dbReference>
<dbReference type="GO" id="GO:0017158">
    <property type="term" value="P:regulation of calcium ion-dependent exocytosis"/>
    <property type="evidence" value="ECO:0007669"/>
    <property type="project" value="TreeGrafter"/>
</dbReference>
<dbReference type="GO" id="GO:0006887">
    <property type="term" value="P:exocytosis"/>
    <property type="evidence" value="ECO:0007669"/>
    <property type="project" value="TreeGrafter"/>
</dbReference>
<evidence type="ECO:0000256" key="4">
    <source>
        <dbReference type="ARBA" id="ARBA00022833"/>
    </source>
</evidence>
<dbReference type="PRINTS" id="PR00399">
    <property type="entry name" value="SYNAPTOTAGMN"/>
</dbReference>
<feature type="domain" description="FYVE-type" evidence="11">
    <location>
        <begin position="67"/>
        <end position="128"/>
    </location>
</feature>
<dbReference type="InterPro" id="IPR035892">
    <property type="entry name" value="C2_domain_sf"/>
</dbReference>
<dbReference type="PROSITE" id="PS50178">
    <property type="entry name" value="ZF_FYVE"/>
    <property type="match status" value="1"/>
</dbReference>
<dbReference type="OrthoDB" id="270970at2759"/>
<dbReference type="SUPFAM" id="SSF57903">
    <property type="entry name" value="FYVE/PHD zinc finger"/>
    <property type="match status" value="1"/>
</dbReference>
<gene>
    <name evidence="13" type="ORF">NLS_LOCUS7145</name>
</gene>
<dbReference type="PANTHER" id="PTHR45729">
    <property type="entry name" value="RABPHILIN, ISOFORM A"/>
    <property type="match status" value="1"/>
</dbReference>